<organism evidence="2 3">
    <name type="scientific">Boletus reticuloceps</name>
    <dbReference type="NCBI Taxonomy" id="495285"/>
    <lineage>
        <taxon>Eukaryota</taxon>
        <taxon>Fungi</taxon>
        <taxon>Dikarya</taxon>
        <taxon>Basidiomycota</taxon>
        <taxon>Agaricomycotina</taxon>
        <taxon>Agaricomycetes</taxon>
        <taxon>Agaricomycetidae</taxon>
        <taxon>Boletales</taxon>
        <taxon>Boletineae</taxon>
        <taxon>Boletaceae</taxon>
        <taxon>Boletoideae</taxon>
        <taxon>Boletus</taxon>
    </lineage>
</organism>
<dbReference type="AlphaFoldDB" id="A0A8I2YBY4"/>
<evidence type="ECO:0000313" key="2">
    <source>
        <dbReference type="EMBL" id="KAG6369073.1"/>
    </source>
</evidence>
<name>A0A8I2YBY4_9AGAM</name>
<protein>
    <submittedName>
        <fullName evidence="2">Uncharacterized protein</fullName>
    </submittedName>
</protein>
<feature type="region of interest" description="Disordered" evidence="1">
    <location>
        <begin position="43"/>
        <end position="108"/>
    </location>
</feature>
<evidence type="ECO:0000313" key="3">
    <source>
        <dbReference type="Proteomes" id="UP000683000"/>
    </source>
</evidence>
<gene>
    <name evidence="2" type="ORF">JVT61DRAFT_1517</name>
</gene>
<sequence>MSQTMRPVSEPAPPDGFFGYQIPPPAPMFMGSQLIVNFEQDHISRKVSHSARSAESKALGTTTRAPSGPDPCPTHGMHPLQSGLRSNTPARPSHHVSHVLPQSYVEHQ</sequence>
<evidence type="ECO:0000256" key="1">
    <source>
        <dbReference type="SAM" id="MobiDB-lite"/>
    </source>
</evidence>
<proteinExistence type="predicted"/>
<feature type="region of interest" description="Disordered" evidence="1">
    <location>
        <begin position="1"/>
        <end position="20"/>
    </location>
</feature>
<reference evidence="2" key="1">
    <citation type="submission" date="2021-03" db="EMBL/GenBank/DDBJ databases">
        <title>Evolutionary innovations through gain and loss of genes in the ectomycorrhizal Boletales.</title>
        <authorList>
            <person name="Wu G."/>
            <person name="Miyauchi S."/>
            <person name="Morin E."/>
            <person name="Yang Z.-L."/>
            <person name="Xu J."/>
            <person name="Martin F.M."/>
        </authorList>
    </citation>
    <scope>NUCLEOTIDE SEQUENCE</scope>
    <source>
        <strain evidence="2">BR01</strain>
    </source>
</reference>
<dbReference type="OrthoDB" id="10392816at2759"/>
<accession>A0A8I2YBY4</accession>
<comment type="caution">
    <text evidence="2">The sequence shown here is derived from an EMBL/GenBank/DDBJ whole genome shotgun (WGS) entry which is preliminary data.</text>
</comment>
<dbReference type="Proteomes" id="UP000683000">
    <property type="component" value="Unassembled WGS sequence"/>
</dbReference>
<keyword evidence="3" id="KW-1185">Reference proteome</keyword>
<dbReference type="EMBL" id="JAGFBS010000109">
    <property type="protein sequence ID" value="KAG6369073.1"/>
    <property type="molecule type" value="Genomic_DNA"/>
</dbReference>